<feature type="transmembrane region" description="Helical" evidence="1">
    <location>
        <begin position="139"/>
        <end position="161"/>
    </location>
</feature>
<feature type="domain" description="Nucleoside transporter/FeoB GTPase Gate" evidence="2">
    <location>
        <begin position="32"/>
        <end position="116"/>
    </location>
</feature>
<evidence type="ECO:0000313" key="3">
    <source>
        <dbReference type="EMBL" id="STY71384.1"/>
    </source>
</evidence>
<dbReference type="GO" id="GO:0005886">
    <property type="term" value="C:plasma membrane"/>
    <property type="evidence" value="ECO:0007669"/>
    <property type="project" value="TreeGrafter"/>
</dbReference>
<gene>
    <name evidence="3" type="primary">yjiG</name>
    <name evidence="3" type="ORF">NCTC10571_01540</name>
</gene>
<dbReference type="InterPro" id="IPR011642">
    <property type="entry name" value="Gate_dom"/>
</dbReference>
<dbReference type="InterPro" id="IPR052549">
    <property type="entry name" value="SpmB"/>
</dbReference>
<dbReference type="Pfam" id="PF07670">
    <property type="entry name" value="Gate"/>
    <property type="match status" value="1"/>
</dbReference>
<reference evidence="3 4" key="1">
    <citation type="submission" date="2018-06" db="EMBL/GenBank/DDBJ databases">
        <authorList>
            <consortium name="Pathogen Informatics"/>
            <person name="Doyle S."/>
        </authorList>
    </citation>
    <scope>NUCLEOTIDE SEQUENCE [LARGE SCALE GENOMIC DNA]</scope>
    <source>
        <strain evidence="3 4">NCTC10571</strain>
    </source>
</reference>
<proteinExistence type="predicted"/>
<keyword evidence="1" id="KW-1133">Transmembrane helix</keyword>
<evidence type="ECO:0000256" key="1">
    <source>
        <dbReference type="SAM" id="Phobius"/>
    </source>
</evidence>
<dbReference type="PANTHER" id="PTHR35793">
    <property type="entry name" value="INNER MEMBRANE PROTEIN YJIG"/>
    <property type="match status" value="1"/>
</dbReference>
<protein>
    <submittedName>
        <fullName evidence="3">Inner membrane protein yjiG</fullName>
    </submittedName>
</protein>
<dbReference type="Proteomes" id="UP000255234">
    <property type="component" value="Unassembled WGS sequence"/>
</dbReference>
<dbReference type="STRING" id="1122216.GCA_000423385_00885"/>
<dbReference type="GeneID" id="62778803"/>
<sequence>MSDNKVEVIQKKTILDLFIDGARKGFTIGTTSLLPNVMMAFVIIRILDVTGLLQLIGVVFQPVMGLWGLPGEAATVLITALMSMGGGVGVAMSLYTAGSLDAMQVTVLLPAIYLMGNPVQNVGRCLGIAGVSTKHYPAIILICVINALLSIWAMHFIMLFLQ</sequence>
<evidence type="ECO:0000313" key="4">
    <source>
        <dbReference type="Proteomes" id="UP000255234"/>
    </source>
</evidence>
<dbReference type="PANTHER" id="PTHR35793:SF2">
    <property type="entry name" value="INNER MEMBRANE PROTEIN YJIG"/>
    <property type="match status" value="1"/>
</dbReference>
<dbReference type="AlphaFoldDB" id="A0A378NSM9"/>
<organism evidence="3 4">
    <name type="scientific">Megamonas hypermegale</name>
    <dbReference type="NCBI Taxonomy" id="158847"/>
    <lineage>
        <taxon>Bacteria</taxon>
        <taxon>Bacillati</taxon>
        <taxon>Bacillota</taxon>
        <taxon>Negativicutes</taxon>
        <taxon>Selenomonadales</taxon>
        <taxon>Selenomonadaceae</taxon>
        <taxon>Megamonas</taxon>
    </lineage>
</organism>
<keyword evidence="1" id="KW-0812">Transmembrane</keyword>
<feature type="transmembrane region" description="Helical" evidence="1">
    <location>
        <begin position="76"/>
        <end position="95"/>
    </location>
</feature>
<dbReference type="EMBL" id="UGPP01000001">
    <property type="protein sequence ID" value="STY71384.1"/>
    <property type="molecule type" value="Genomic_DNA"/>
</dbReference>
<keyword evidence="1" id="KW-0472">Membrane</keyword>
<evidence type="ECO:0000259" key="2">
    <source>
        <dbReference type="Pfam" id="PF07670"/>
    </source>
</evidence>
<accession>A0A378NSM9</accession>
<dbReference type="RefSeq" id="WP_008537701.1">
    <property type="nucleotide sequence ID" value="NZ_UGPP01000001.1"/>
</dbReference>
<feature type="transmembrane region" description="Helical" evidence="1">
    <location>
        <begin position="33"/>
        <end position="56"/>
    </location>
</feature>
<name>A0A378NSM9_9FIRM</name>
<dbReference type="NCBIfam" id="NF007811">
    <property type="entry name" value="PRK10519.1"/>
    <property type="match status" value="1"/>
</dbReference>